<dbReference type="PROSITE" id="PS00165">
    <property type="entry name" value="DEHYDRATASE_SER_THR"/>
    <property type="match status" value="1"/>
</dbReference>
<dbReference type="PANTHER" id="PTHR48078:SF6">
    <property type="entry name" value="L-THREONINE DEHYDRATASE CATABOLIC TDCB"/>
    <property type="match status" value="1"/>
</dbReference>
<gene>
    <name evidence="5" type="primary">thrC2</name>
    <name evidence="5" type="ORF">AArcS_2535</name>
</gene>
<proteinExistence type="predicted"/>
<dbReference type="RefSeq" id="WP_238477777.1">
    <property type="nucleotide sequence ID" value="NZ_CP064786.1"/>
</dbReference>
<evidence type="ECO:0000256" key="2">
    <source>
        <dbReference type="ARBA" id="ARBA00022898"/>
    </source>
</evidence>
<keyword evidence="6" id="KW-1185">Reference proteome</keyword>
<dbReference type="GO" id="GO:0006565">
    <property type="term" value="P:L-serine catabolic process"/>
    <property type="evidence" value="ECO:0007669"/>
    <property type="project" value="TreeGrafter"/>
</dbReference>
<dbReference type="PANTHER" id="PTHR48078">
    <property type="entry name" value="THREONINE DEHYDRATASE, MITOCHONDRIAL-RELATED"/>
    <property type="match status" value="1"/>
</dbReference>
<dbReference type="InterPro" id="IPR050147">
    <property type="entry name" value="Ser/Thr_Dehydratase"/>
</dbReference>
<dbReference type="SUPFAM" id="SSF53686">
    <property type="entry name" value="Tryptophan synthase beta subunit-like PLP-dependent enzymes"/>
    <property type="match status" value="1"/>
</dbReference>
<dbReference type="InterPro" id="IPR036052">
    <property type="entry name" value="TrpB-like_PALP_sf"/>
</dbReference>
<reference evidence="5" key="1">
    <citation type="submission" date="2020-11" db="EMBL/GenBank/DDBJ databases">
        <title>Carbohydrate-dependent, anaerobic sulfur respiration: A novel catabolism in halophilic archaea.</title>
        <authorList>
            <person name="Sorokin D.Y."/>
            <person name="Messina E."/>
            <person name="Smedile F."/>
            <person name="La Cono V."/>
            <person name="Hallsworth J.E."/>
            <person name="Yakimov M.M."/>
        </authorList>
    </citation>
    <scope>NUCLEOTIDE SEQUENCE</scope>
    <source>
        <strain evidence="5">AArc-S</strain>
    </source>
</reference>
<evidence type="ECO:0000313" key="5">
    <source>
        <dbReference type="EMBL" id="QSG03731.1"/>
    </source>
</evidence>
<name>A0A897MTV0_9EURY</name>
<evidence type="ECO:0000256" key="3">
    <source>
        <dbReference type="ARBA" id="ARBA00023239"/>
    </source>
</evidence>
<comment type="cofactor">
    <cofactor evidence="1">
        <name>pyridoxal 5'-phosphate</name>
        <dbReference type="ChEBI" id="CHEBI:597326"/>
    </cofactor>
</comment>
<protein>
    <submittedName>
        <fullName evidence="5">Threonine synthase and cysteate synthase</fullName>
    </submittedName>
</protein>
<organism evidence="5 6">
    <name type="scientific">Natranaeroarchaeum sulfidigenes</name>
    <dbReference type="NCBI Taxonomy" id="2784880"/>
    <lineage>
        <taxon>Archaea</taxon>
        <taxon>Methanobacteriati</taxon>
        <taxon>Methanobacteriota</taxon>
        <taxon>Stenosarchaea group</taxon>
        <taxon>Halobacteria</taxon>
        <taxon>Halobacteriales</taxon>
        <taxon>Natronoarchaeaceae</taxon>
        <taxon>Natranaeroarchaeum</taxon>
    </lineage>
</organism>
<sequence length="397" mass="42556">MSTDLHCRSCDRTYEASAEEPWRCLCGAPLDYAERSLPGRNTPPVARSIDRNLGLWAFQEFLPEPPLVTLKEGFTPLVDADGWNAQFKLEYLFPSGSYKDRGATLTLSRAAALGVEKVIEDSSGNAGAAIATYAARADIEADIYVPADVKQSKLVAIQRAGARPIRVEGSREDVTDACLTAVESADGERSGGPQQTGTGWYASHAWNPAFYAGTATMAYEIAAQREWSVPDALVVPLGHGTVLLGAYRGFTALREAGYTDRLPRLLGAQAVGYDPIASELHDDDTGGEDVPGSSLTEALVNSDEPPEPNDLADGIQIRSPAREGQLFEAIERTNGDAIALNSDDVESELDRLHRNGFYVEPTSAVASAALHEYRDRGVLSPDADVVVPLTGSGMKTL</sequence>
<evidence type="ECO:0000259" key="4">
    <source>
        <dbReference type="Pfam" id="PF00291"/>
    </source>
</evidence>
<dbReference type="GO" id="GO:0004794">
    <property type="term" value="F:threonine deaminase activity"/>
    <property type="evidence" value="ECO:0007669"/>
    <property type="project" value="TreeGrafter"/>
</dbReference>
<dbReference type="Gene3D" id="3.40.50.1100">
    <property type="match status" value="2"/>
</dbReference>
<dbReference type="AlphaFoldDB" id="A0A897MTV0"/>
<dbReference type="Pfam" id="PF00291">
    <property type="entry name" value="PALP"/>
    <property type="match status" value="1"/>
</dbReference>
<dbReference type="GO" id="GO:0006567">
    <property type="term" value="P:L-threonine catabolic process"/>
    <property type="evidence" value="ECO:0007669"/>
    <property type="project" value="TreeGrafter"/>
</dbReference>
<dbReference type="InterPro" id="IPR001926">
    <property type="entry name" value="TrpB-like_PALP"/>
</dbReference>
<accession>A0A897MTV0</accession>
<dbReference type="GO" id="GO:0030170">
    <property type="term" value="F:pyridoxal phosphate binding"/>
    <property type="evidence" value="ECO:0007669"/>
    <property type="project" value="InterPro"/>
</dbReference>
<dbReference type="InterPro" id="IPR000634">
    <property type="entry name" value="Ser/Thr_deHydtase_PyrdxlP-BS"/>
</dbReference>
<dbReference type="EMBL" id="CP064786">
    <property type="protein sequence ID" value="QSG03731.1"/>
    <property type="molecule type" value="Genomic_DNA"/>
</dbReference>
<dbReference type="GeneID" id="70685916"/>
<keyword evidence="3" id="KW-0456">Lyase</keyword>
<evidence type="ECO:0000256" key="1">
    <source>
        <dbReference type="ARBA" id="ARBA00001933"/>
    </source>
</evidence>
<dbReference type="GO" id="GO:0003941">
    <property type="term" value="F:L-serine ammonia-lyase activity"/>
    <property type="evidence" value="ECO:0007669"/>
    <property type="project" value="TreeGrafter"/>
</dbReference>
<evidence type="ECO:0000313" key="6">
    <source>
        <dbReference type="Proteomes" id="UP000663586"/>
    </source>
</evidence>
<dbReference type="KEGG" id="hara:AArcS_2535"/>
<dbReference type="Proteomes" id="UP000663586">
    <property type="component" value="Chromosome"/>
</dbReference>
<feature type="domain" description="Tryptophan synthase beta chain-like PALP" evidence="4">
    <location>
        <begin position="68"/>
        <end position="391"/>
    </location>
</feature>
<keyword evidence="2" id="KW-0663">Pyridoxal phosphate</keyword>
<dbReference type="GO" id="GO:0009097">
    <property type="term" value="P:isoleucine biosynthetic process"/>
    <property type="evidence" value="ECO:0007669"/>
    <property type="project" value="TreeGrafter"/>
</dbReference>